<evidence type="ECO:0000313" key="4">
    <source>
        <dbReference type="EMBL" id="BBH27552.1"/>
    </source>
</evidence>
<keyword evidence="1" id="KW-0560">Oxidoreductase</keyword>
<dbReference type="PANTHER" id="PTHR11496">
    <property type="entry name" value="ALCOHOL DEHYDROGENASE"/>
    <property type="match status" value="1"/>
</dbReference>
<evidence type="ECO:0000256" key="1">
    <source>
        <dbReference type="ARBA" id="ARBA00023002"/>
    </source>
</evidence>
<dbReference type="KEGG" id="ebm:SG0102_24860"/>
<dbReference type="InParanoid" id="A0A3G9JAW8"/>
<dbReference type="GO" id="GO:0046872">
    <property type="term" value="F:metal ion binding"/>
    <property type="evidence" value="ECO:0007669"/>
    <property type="project" value="InterPro"/>
</dbReference>
<dbReference type="Pfam" id="PF00465">
    <property type="entry name" value="Fe-ADH"/>
    <property type="match status" value="1"/>
</dbReference>
<dbReference type="InterPro" id="IPR001670">
    <property type="entry name" value="ADH_Fe/GldA"/>
</dbReference>
<sequence>MQLLKLKPVLYSCPDFGAFVDEFKVTDRDLILSNDYIMAPQLEKTLCEATVINLEDFGSGEPSDVMINALLEHVSTYDYDRLIAIGGGSVLDIAKIVAVAGQETDVNKLYDQPLVKHHQLIAVPATCGTGSEVTNIAVVNRTVLGTKQGLVGEALYPDAAVIVPSFLETLPYEVFATSSIDALIHAIESYLSPKATPFTQTFSVDAMSAILNAYLLVREDHEAYKQLGQVLLQASTSAGIAFGNAGCGLIHAMSYAFGGKYHVPHGESNYQFLMKVLHFYRLKQPEAFQEFSDMLGEMLNALDPLATLEDLLNEILPYKPMRSYGAIASDPATFAKSTVAHQQRLLANAFFKVDEQEIRELYESCL</sequence>
<dbReference type="InterPro" id="IPR056798">
    <property type="entry name" value="ADH_Fe_C"/>
</dbReference>
<dbReference type="OrthoDB" id="9804734at2"/>
<dbReference type="EMBL" id="AP019309">
    <property type="protein sequence ID" value="BBH27552.1"/>
    <property type="molecule type" value="Genomic_DNA"/>
</dbReference>
<dbReference type="RefSeq" id="WP_157983054.1">
    <property type="nucleotide sequence ID" value="NZ_AP019309.1"/>
</dbReference>
<keyword evidence="5" id="KW-1185">Reference proteome</keyword>
<dbReference type="AlphaFoldDB" id="A0A3G9JAW8"/>
<organism evidence="4 5">
    <name type="scientific">Intestinibaculum porci</name>
    <dbReference type="NCBI Taxonomy" id="2487118"/>
    <lineage>
        <taxon>Bacteria</taxon>
        <taxon>Bacillati</taxon>
        <taxon>Bacillota</taxon>
        <taxon>Erysipelotrichia</taxon>
        <taxon>Erysipelotrichales</taxon>
        <taxon>Erysipelotrichaceae</taxon>
        <taxon>Intestinibaculum</taxon>
    </lineage>
</organism>
<dbReference type="Gene3D" id="1.20.1090.10">
    <property type="entry name" value="Dehydroquinate synthase-like - alpha domain"/>
    <property type="match status" value="1"/>
</dbReference>
<dbReference type="GO" id="GO:0004022">
    <property type="term" value="F:alcohol dehydrogenase (NAD+) activity"/>
    <property type="evidence" value="ECO:0007669"/>
    <property type="project" value="TreeGrafter"/>
</dbReference>
<feature type="domain" description="Fe-containing alcohol dehydrogenase-like C-terminal" evidence="3">
    <location>
        <begin position="176"/>
        <end position="364"/>
    </location>
</feature>
<name>A0A3G9JAW8_9FIRM</name>
<dbReference type="Proteomes" id="UP000268059">
    <property type="component" value="Chromosome"/>
</dbReference>
<feature type="domain" description="Alcohol dehydrogenase iron-type/glycerol dehydrogenase GldA" evidence="2">
    <location>
        <begin position="39"/>
        <end position="162"/>
    </location>
</feature>
<dbReference type="InterPro" id="IPR039697">
    <property type="entry name" value="Alcohol_dehydrogenase_Fe"/>
</dbReference>
<dbReference type="Gene3D" id="3.40.50.1970">
    <property type="match status" value="1"/>
</dbReference>
<dbReference type="Pfam" id="PF25137">
    <property type="entry name" value="ADH_Fe_C"/>
    <property type="match status" value="1"/>
</dbReference>
<evidence type="ECO:0000313" key="5">
    <source>
        <dbReference type="Proteomes" id="UP000268059"/>
    </source>
</evidence>
<reference evidence="4 5" key="1">
    <citation type="submission" date="2018-11" db="EMBL/GenBank/DDBJ databases">
        <title>Novel Erysipelotrichaceae bacterium isolated from small intestine of a swine.</title>
        <authorList>
            <person name="Kim J.S."/>
            <person name="Choe H."/>
            <person name="Lee Y.R."/>
            <person name="Kim K.M."/>
            <person name="Park D.S."/>
        </authorList>
    </citation>
    <scope>NUCLEOTIDE SEQUENCE [LARGE SCALE GENOMIC DNA]</scope>
    <source>
        <strain evidence="4 5">SG0102</strain>
    </source>
</reference>
<proteinExistence type="predicted"/>
<protein>
    <submittedName>
        <fullName evidence="4">4-hydroxybutyrate dehydrogenase</fullName>
    </submittedName>
</protein>
<dbReference type="PANTHER" id="PTHR11496:SF83">
    <property type="entry name" value="HYDROXYACID-OXOACID TRANSHYDROGENASE, MITOCHONDRIAL"/>
    <property type="match status" value="1"/>
</dbReference>
<accession>A0A3G9JAW8</accession>
<gene>
    <name evidence="4" type="primary">4hbD</name>
    <name evidence="4" type="ORF">SG0102_24860</name>
</gene>
<evidence type="ECO:0000259" key="3">
    <source>
        <dbReference type="Pfam" id="PF25137"/>
    </source>
</evidence>
<dbReference type="SUPFAM" id="SSF56796">
    <property type="entry name" value="Dehydroquinate synthase-like"/>
    <property type="match status" value="1"/>
</dbReference>
<evidence type="ECO:0000259" key="2">
    <source>
        <dbReference type="Pfam" id="PF00465"/>
    </source>
</evidence>